<reference evidence="3 4" key="1">
    <citation type="submission" date="2024-01" db="EMBL/GenBank/DDBJ databases">
        <title>The genomes of 5 underutilized Papilionoideae crops provide insights into root nodulation and disease resistanc.</title>
        <authorList>
            <person name="Jiang F."/>
        </authorList>
    </citation>
    <scope>NUCLEOTIDE SEQUENCE [LARGE SCALE GENOMIC DNA]</scope>
    <source>
        <strain evidence="3">JINMINGXINNONG_FW02</strain>
        <tissue evidence="3">Leaves</tissue>
    </source>
</reference>
<protein>
    <recommendedName>
        <fullName evidence="2">DDX21/DDX50 dimerisation domain-containing protein</fullName>
    </recommendedName>
</protein>
<keyword evidence="4" id="KW-1185">Reference proteome</keyword>
<dbReference type="EMBL" id="JAYMYR010000001">
    <property type="protein sequence ID" value="KAK7382345.1"/>
    <property type="molecule type" value="Genomic_DNA"/>
</dbReference>
<dbReference type="AlphaFoldDB" id="A0AAN9P0V5"/>
<feature type="domain" description="DDX21/DDX50 dimerisation" evidence="2">
    <location>
        <begin position="84"/>
        <end position="108"/>
    </location>
</feature>
<dbReference type="InterPro" id="IPR059027">
    <property type="entry name" value="DD_DDX21-DDX50"/>
</dbReference>
<accession>A0AAN9P0V5</accession>
<keyword evidence="1" id="KW-0812">Transmembrane</keyword>
<dbReference type="Pfam" id="PF26142">
    <property type="entry name" value="DD_DDX21-DDX50"/>
    <property type="match status" value="1"/>
</dbReference>
<proteinExistence type="predicted"/>
<name>A0AAN9P0V5_PHACN</name>
<gene>
    <name evidence="3" type="ORF">VNO80_01196</name>
</gene>
<dbReference type="Proteomes" id="UP001374584">
    <property type="component" value="Unassembled WGS sequence"/>
</dbReference>
<evidence type="ECO:0000313" key="4">
    <source>
        <dbReference type="Proteomes" id="UP001374584"/>
    </source>
</evidence>
<comment type="caution">
    <text evidence="3">The sequence shown here is derived from an EMBL/GenBank/DDBJ whole genome shotgun (WGS) entry which is preliminary data.</text>
</comment>
<organism evidence="3 4">
    <name type="scientific">Phaseolus coccineus</name>
    <name type="common">Scarlet runner bean</name>
    <name type="synonym">Phaseolus multiflorus</name>
    <dbReference type="NCBI Taxonomy" id="3886"/>
    <lineage>
        <taxon>Eukaryota</taxon>
        <taxon>Viridiplantae</taxon>
        <taxon>Streptophyta</taxon>
        <taxon>Embryophyta</taxon>
        <taxon>Tracheophyta</taxon>
        <taxon>Spermatophyta</taxon>
        <taxon>Magnoliopsida</taxon>
        <taxon>eudicotyledons</taxon>
        <taxon>Gunneridae</taxon>
        <taxon>Pentapetalae</taxon>
        <taxon>rosids</taxon>
        <taxon>fabids</taxon>
        <taxon>Fabales</taxon>
        <taxon>Fabaceae</taxon>
        <taxon>Papilionoideae</taxon>
        <taxon>50 kb inversion clade</taxon>
        <taxon>NPAAA clade</taxon>
        <taxon>indigoferoid/millettioid clade</taxon>
        <taxon>Phaseoleae</taxon>
        <taxon>Phaseolus</taxon>
    </lineage>
</organism>
<feature type="transmembrane region" description="Helical" evidence="1">
    <location>
        <begin position="37"/>
        <end position="58"/>
    </location>
</feature>
<sequence>MISLSYCWCMLFGMVFLWSRAMVTYNKHNVVLMYKRSMYQIILISVTTYNLWVAVPLYGPKRSNISKIEKESGVKFEHISAPRPDDIAKVVGGEAAEMITQVSDSVIPDLNWDFSSQ</sequence>
<evidence type="ECO:0000259" key="2">
    <source>
        <dbReference type="Pfam" id="PF26142"/>
    </source>
</evidence>
<keyword evidence="1" id="KW-1133">Transmembrane helix</keyword>
<evidence type="ECO:0000313" key="3">
    <source>
        <dbReference type="EMBL" id="KAK7382345.1"/>
    </source>
</evidence>
<evidence type="ECO:0000256" key="1">
    <source>
        <dbReference type="SAM" id="Phobius"/>
    </source>
</evidence>
<keyword evidence="1" id="KW-0472">Membrane</keyword>